<protein>
    <submittedName>
        <fullName evidence="2">F-BAR domain-containing protein</fullName>
    </submittedName>
</protein>
<reference evidence="2" key="1">
    <citation type="submission" date="2023-03" db="UniProtKB">
        <authorList>
            <consortium name="WormBaseParasite"/>
        </authorList>
    </citation>
    <scope>IDENTIFICATION</scope>
</reference>
<keyword evidence="1" id="KW-1185">Reference proteome</keyword>
<evidence type="ECO:0000313" key="1">
    <source>
        <dbReference type="Proteomes" id="UP000036681"/>
    </source>
</evidence>
<sequence length="310" mass="36388">MTQYQPFLYATPQRAVWLRAEMAEDVKNVPRNSTPTDRQRSPLSSLLFCEERVQYACLQSSRCRDPMKETDTPNVVNDPVVGAEMVTPMEMSMQSVQPENQNAFKKLFMKLGEKVGTVKTSELSAEYLNAVKDVDAYKTSIETCRRLAATHREYQRKGRRAMHFMRTFINVDFTELNEERHQLLARRQEMDFAKHEYTNNASEAKKRAYEAALSRFTQQSEKRHQLLARRQEMDFAKHEYTNNASEAKKRAYEAALSRFTQQSEKVLKMLRLLSKKKEIHRLELIKFLDEMRRYHDKAFEACSKASKATW</sequence>
<name>A0A9J2PFG4_ASCLU</name>
<dbReference type="Proteomes" id="UP000036681">
    <property type="component" value="Unplaced"/>
</dbReference>
<dbReference type="AlphaFoldDB" id="A0A9J2PFG4"/>
<evidence type="ECO:0000313" key="2">
    <source>
        <dbReference type="WBParaSite" id="ALUE_0000873001-mRNA-1"/>
    </source>
</evidence>
<dbReference type="InterPro" id="IPR027267">
    <property type="entry name" value="AH/BAR_dom_sf"/>
</dbReference>
<dbReference type="WBParaSite" id="ALUE_0000873001-mRNA-1">
    <property type="protein sequence ID" value="ALUE_0000873001-mRNA-1"/>
    <property type="gene ID" value="ALUE_0000873001"/>
</dbReference>
<organism evidence="1 2">
    <name type="scientific">Ascaris lumbricoides</name>
    <name type="common">Giant roundworm</name>
    <dbReference type="NCBI Taxonomy" id="6252"/>
    <lineage>
        <taxon>Eukaryota</taxon>
        <taxon>Metazoa</taxon>
        <taxon>Ecdysozoa</taxon>
        <taxon>Nematoda</taxon>
        <taxon>Chromadorea</taxon>
        <taxon>Rhabditida</taxon>
        <taxon>Spirurina</taxon>
        <taxon>Ascaridomorpha</taxon>
        <taxon>Ascaridoidea</taxon>
        <taxon>Ascarididae</taxon>
        <taxon>Ascaris</taxon>
    </lineage>
</organism>
<accession>A0A9J2PFG4</accession>
<dbReference type="Gene3D" id="1.20.1270.60">
    <property type="entry name" value="Arfaptin homology (AH) domain/BAR domain"/>
    <property type="match status" value="2"/>
</dbReference>
<proteinExistence type="predicted"/>